<evidence type="ECO:0000256" key="1">
    <source>
        <dbReference type="ARBA" id="ARBA00012493"/>
    </source>
</evidence>
<dbReference type="PANTHER" id="PTHR37984">
    <property type="entry name" value="PROTEIN CBG26694"/>
    <property type="match status" value="1"/>
</dbReference>
<dbReference type="InterPro" id="IPR054465">
    <property type="entry name" value="Integrase_p58-like_C"/>
</dbReference>
<keyword evidence="6" id="KW-0255">Endonuclease</keyword>
<dbReference type="SUPFAM" id="SSF56672">
    <property type="entry name" value="DNA/RNA polymerases"/>
    <property type="match status" value="1"/>
</dbReference>
<dbReference type="FunFam" id="3.10.20.370:FF:000001">
    <property type="entry name" value="Retrovirus-related Pol polyprotein from transposon 17.6-like protein"/>
    <property type="match status" value="1"/>
</dbReference>
<dbReference type="Pfam" id="PF17917">
    <property type="entry name" value="RT_RNaseH"/>
    <property type="match status" value="1"/>
</dbReference>
<evidence type="ECO:0000313" key="11">
    <source>
        <dbReference type="EMBL" id="KAI9552214.1"/>
    </source>
</evidence>
<organism evidence="11 12">
    <name type="scientific">Daphnia sinensis</name>
    <dbReference type="NCBI Taxonomy" id="1820382"/>
    <lineage>
        <taxon>Eukaryota</taxon>
        <taxon>Metazoa</taxon>
        <taxon>Ecdysozoa</taxon>
        <taxon>Arthropoda</taxon>
        <taxon>Crustacea</taxon>
        <taxon>Branchiopoda</taxon>
        <taxon>Diplostraca</taxon>
        <taxon>Cladocera</taxon>
        <taxon>Anomopoda</taxon>
        <taxon>Daphniidae</taxon>
        <taxon>Daphnia</taxon>
        <taxon>Daphnia similis group</taxon>
    </lineage>
</organism>
<dbReference type="GO" id="GO:0003676">
    <property type="term" value="F:nucleic acid binding"/>
    <property type="evidence" value="ECO:0007669"/>
    <property type="project" value="InterPro"/>
</dbReference>
<keyword evidence="12" id="KW-1185">Reference proteome</keyword>
<feature type="region of interest" description="Disordered" evidence="9">
    <location>
        <begin position="672"/>
        <end position="708"/>
    </location>
</feature>
<dbReference type="Pfam" id="PF22938">
    <property type="entry name" value="Integrase_p58_C"/>
    <property type="match status" value="1"/>
</dbReference>
<evidence type="ECO:0000256" key="5">
    <source>
        <dbReference type="ARBA" id="ARBA00022722"/>
    </source>
</evidence>
<dbReference type="EMBL" id="WJBH02000010">
    <property type="protein sequence ID" value="KAI9552214.1"/>
    <property type="molecule type" value="Genomic_DNA"/>
</dbReference>
<keyword evidence="7" id="KW-0378">Hydrolase</keyword>
<dbReference type="EC" id="2.7.7.49" evidence="1"/>
<dbReference type="GO" id="GO:0006508">
    <property type="term" value="P:proteolysis"/>
    <property type="evidence" value="ECO:0007669"/>
    <property type="project" value="UniProtKB-KW"/>
</dbReference>
<dbReference type="PROSITE" id="PS50994">
    <property type="entry name" value="INTEGRASE"/>
    <property type="match status" value="1"/>
</dbReference>
<dbReference type="CDD" id="cd09274">
    <property type="entry name" value="RNase_HI_RT_Ty3"/>
    <property type="match status" value="1"/>
</dbReference>
<evidence type="ECO:0000256" key="8">
    <source>
        <dbReference type="ARBA" id="ARBA00022918"/>
    </source>
</evidence>
<proteinExistence type="predicted"/>
<dbReference type="FunFam" id="3.30.70.270:FF:000020">
    <property type="entry name" value="Transposon Tf2-6 polyprotein-like Protein"/>
    <property type="match status" value="1"/>
</dbReference>
<protein>
    <recommendedName>
        <fullName evidence="1">RNA-directed DNA polymerase</fullName>
        <ecNumber evidence="1">2.7.7.49</ecNumber>
    </recommendedName>
</protein>
<dbReference type="InterPro" id="IPR050951">
    <property type="entry name" value="Retrovirus_Pol_polyprotein"/>
</dbReference>
<keyword evidence="5" id="KW-0540">Nuclease</keyword>
<dbReference type="Gene3D" id="3.30.420.10">
    <property type="entry name" value="Ribonuclease H-like superfamily/Ribonuclease H"/>
    <property type="match status" value="1"/>
</dbReference>
<keyword evidence="2" id="KW-0645">Protease</keyword>
<feature type="compositionally biased region" description="Basic and acidic residues" evidence="9">
    <location>
        <begin position="672"/>
        <end position="685"/>
    </location>
</feature>
<dbReference type="GO" id="GO:0003964">
    <property type="term" value="F:RNA-directed DNA polymerase activity"/>
    <property type="evidence" value="ECO:0007669"/>
    <property type="project" value="UniProtKB-KW"/>
</dbReference>
<dbReference type="Gene3D" id="3.10.10.10">
    <property type="entry name" value="HIV Type 1 Reverse Transcriptase, subunit A, domain 1"/>
    <property type="match status" value="1"/>
</dbReference>
<keyword evidence="8" id="KW-0695">RNA-directed DNA polymerase</keyword>
<keyword evidence="4" id="KW-0548">Nucleotidyltransferase</keyword>
<dbReference type="InterPro" id="IPR043502">
    <property type="entry name" value="DNA/RNA_pol_sf"/>
</dbReference>
<evidence type="ECO:0000256" key="7">
    <source>
        <dbReference type="ARBA" id="ARBA00022801"/>
    </source>
</evidence>
<evidence type="ECO:0000256" key="9">
    <source>
        <dbReference type="SAM" id="MobiDB-lite"/>
    </source>
</evidence>
<dbReference type="AlphaFoldDB" id="A0AAD5KHA4"/>
<dbReference type="InterPro" id="IPR041373">
    <property type="entry name" value="RT_RNaseH"/>
</dbReference>
<dbReference type="FunFam" id="3.10.10.10:FF:000007">
    <property type="entry name" value="Retrovirus-related Pol polyprotein from transposon 17.6-like Protein"/>
    <property type="match status" value="1"/>
</dbReference>
<dbReference type="Gene3D" id="3.30.70.270">
    <property type="match status" value="2"/>
</dbReference>
<evidence type="ECO:0000256" key="2">
    <source>
        <dbReference type="ARBA" id="ARBA00022670"/>
    </source>
</evidence>
<evidence type="ECO:0000256" key="6">
    <source>
        <dbReference type="ARBA" id="ARBA00022759"/>
    </source>
</evidence>
<evidence type="ECO:0000259" key="10">
    <source>
        <dbReference type="PROSITE" id="PS50994"/>
    </source>
</evidence>
<dbReference type="InterPro" id="IPR043128">
    <property type="entry name" value="Rev_trsase/Diguanyl_cyclase"/>
</dbReference>
<dbReference type="GO" id="GO:0042575">
    <property type="term" value="C:DNA polymerase complex"/>
    <property type="evidence" value="ECO:0007669"/>
    <property type="project" value="UniProtKB-ARBA"/>
</dbReference>
<dbReference type="InterPro" id="IPR012337">
    <property type="entry name" value="RNaseH-like_sf"/>
</dbReference>
<reference evidence="11 12" key="1">
    <citation type="submission" date="2022-05" db="EMBL/GenBank/DDBJ databases">
        <title>A multi-omics perspective on studying reproductive biology in Daphnia sinensis.</title>
        <authorList>
            <person name="Jia J."/>
        </authorList>
    </citation>
    <scope>NUCLEOTIDE SEQUENCE [LARGE SCALE GENOMIC DNA]</scope>
    <source>
        <strain evidence="11 12">WSL</strain>
    </source>
</reference>
<sequence length="708" mass="79980">MKPEDKKKTAFITANGLYQFKVMPFGLTNAPTVLKCLSKANLKLKLSKCSFGATSLKILGYIVSGAGISPDPTKVNAVSLFPTPCSVKEIQSFIGLCSYYRRFIKNFATLARPLIELTKKNNPFLWSTEQQKSFDALKNALITPPVLGHPNYTLPMEIHCDACSFGIGAVLVQQQMGQERVLAYASRLLSPAERNYAITEQECLALVWAVQKFKIFIWGTKIKVITDHHALCWLLRKKNLTGRLARWSLQLQDLDIEVVYKSGRLHTDADALSRHPIEPPEPEPGIPMLLCDPPSLTFPDSPDIPSLQQECIWWQHIIQGLKRKDPEYSIRHLTRNFLLKNNVLYHRRCLISGFAEELFRAMQTNHLITTAYHPQCNGLVERFNHTFAEMLSMFVNSKHSNWDSVIDHVVFAYNTSRQESTGETPFFLLYGREAVLPIDVALGNNPNPCSDNDPLQFIKQLPILRERVKRRILQIQHRQRKQYNRHRQPKTYAEGDLVWLHRPVRKKGRSEKLLHSYHGPFVVTQKFSDVSYGVRNQRGRKKTIDRVHVCNLKPYFSRADTLQSTTKPIPLSFSQKDDAIVESVDDAIVESVDDAIVGSVDDAIVGSVDDAIVGSVDDAIVESVDDAIVESVDDAIVGSVDDAIVESVDDAIVGSRGDVILGEKDDAISKKVDDTFAESQRESKKNQPTHPSSTPRLIYDNLRSRHHY</sequence>
<evidence type="ECO:0000256" key="4">
    <source>
        <dbReference type="ARBA" id="ARBA00022695"/>
    </source>
</evidence>
<feature type="compositionally biased region" description="Polar residues" evidence="9">
    <location>
        <begin position="686"/>
        <end position="695"/>
    </location>
</feature>
<keyword evidence="3" id="KW-0808">Transferase</keyword>
<gene>
    <name evidence="11" type="ORF">GHT06_022557</name>
</gene>
<accession>A0AAD5KHA4</accession>
<dbReference type="Proteomes" id="UP000820818">
    <property type="component" value="Linkage Group LG10"/>
</dbReference>
<evidence type="ECO:0000256" key="3">
    <source>
        <dbReference type="ARBA" id="ARBA00022679"/>
    </source>
</evidence>
<evidence type="ECO:0000313" key="12">
    <source>
        <dbReference type="Proteomes" id="UP000820818"/>
    </source>
</evidence>
<dbReference type="InterPro" id="IPR001584">
    <property type="entry name" value="Integrase_cat-core"/>
</dbReference>
<feature type="domain" description="Integrase catalytic" evidence="10">
    <location>
        <begin position="337"/>
        <end position="433"/>
    </location>
</feature>
<dbReference type="PANTHER" id="PTHR37984:SF5">
    <property type="entry name" value="PROTEIN NYNRIN-LIKE"/>
    <property type="match status" value="1"/>
</dbReference>
<dbReference type="GO" id="GO:0008233">
    <property type="term" value="F:peptidase activity"/>
    <property type="evidence" value="ECO:0007669"/>
    <property type="project" value="UniProtKB-KW"/>
</dbReference>
<dbReference type="GO" id="GO:0015074">
    <property type="term" value="P:DNA integration"/>
    <property type="evidence" value="ECO:0007669"/>
    <property type="project" value="InterPro"/>
</dbReference>
<dbReference type="SUPFAM" id="SSF53098">
    <property type="entry name" value="Ribonuclease H-like"/>
    <property type="match status" value="1"/>
</dbReference>
<comment type="caution">
    <text evidence="11">The sequence shown here is derived from an EMBL/GenBank/DDBJ whole genome shotgun (WGS) entry which is preliminary data.</text>
</comment>
<name>A0AAD5KHA4_9CRUS</name>
<dbReference type="InterPro" id="IPR036397">
    <property type="entry name" value="RNaseH_sf"/>
</dbReference>
<dbReference type="GO" id="GO:0004519">
    <property type="term" value="F:endonuclease activity"/>
    <property type="evidence" value="ECO:0007669"/>
    <property type="project" value="UniProtKB-KW"/>
</dbReference>